<dbReference type="RefSeq" id="XP_009837026.1">
    <property type="nucleotide sequence ID" value="XM_009838724.1"/>
</dbReference>
<evidence type="ECO:0000313" key="2">
    <source>
        <dbReference type="EMBL" id="ETV73600.1"/>
    </source>
</evidence>
<organism evidence="2">
    <name type="scientific">Aphanomyces astaci</name>
    <name type="common">Crayfish plague agent</name>
    <dbReference type="NCBI Taxonomy" id="112090"/>
    <lineage>
        <taxon>Eukaryota</taxon>
        <taxon>Sar</taxon>
        <taxon>Stramenopiles</taxon>
        <taxon>Oomycota</taxon>
        <taxon>Saprolegniomycetes</taxon>
        <taxon>Saprolegniales</taxon>
        <taxon>Verrucalvaceae</taxon>
        <taxon>Aphanomyces</taxon>
    </lineage>
</organism>
<dbReference type="VEuPathDB" id="FungiDB:H257_11718"/>
<protein>
    <submittedName>
        <fullName evidence="2">Uncharacterized protein</fullName>
    </submittedName>
</protein>
<proteinExistence type="predicted"/>
<dbReference type="OrthoDB" id="66204at2759"/>
<dbReference type="AlphaFoldDB" id="W4G1P4"/>
<evidence type="ECO:0000256" key="1">
    <source>
        <dbReference type="SAM" id="MobiDB-lite"/>
    </source>
</evidence>
<feature type="region of interest" description="Disordered" evidence="1">
    <location>
        <begin position="864"/>
        <end position="883"/>
    </location>
</feature>
<reference evidence="2" key="1">
    <citation type="submission" date="2013-12" db="EMBL/GenBank/DDBJ databases">
        <title>The Genome Sequence of Aphanomyces astaci APO3.</title>
        <authorList>
            <consortium name="The Broad Institute Genomics Platform"/>
            <person name="Russ C."/>
            <person name="Tyler B."/>
            <person name="van West P."/>
            <person name="Dieguez-Uribeondo J."/>
            <person name="Young S.K."/>
            <person name="Zeng Q."/>
            <person name="Gargeya S."/>
            <person name="Fitzgerald M."/>
            <person name="Abouelleil A."/>
            <person name="Alvarado L."/>
            <person name="Chapman S.B."/>
            <person name="Gainer-Dewar J."/>
            <person name="Goldberg J."/>
            <person name="Griggs A."/>
            <person name="Gujja S."/>
            <person name="Hansen M."/>
            <person name="Howarth C."/>
            <person name="Imamovic A."/>
            <person name="Ireland A."/>
            <person name="Larimer J."/>
            <person name="McCowan C."/>
            <person name="Murphy C."/>
            <person name="Pearson M."/>
            <person name="Poon T.W."/>
            <person name="Priest M."/>
            <person name="Roberts A."/>
            <person name="Saif S."/>
            <person name="Shea T."/>
            <person name="Sykes S."/>
            <person name="Wortman J."/>
            <person name="Nusbaum C."/>
            <person name="Birren B."/>
        </authorList>
    </citation>
    <scope>NUCLEOTIDE SEQUENCE [LARGE SCALE GENOMIC DNA]</scope>
    <source>
        <strain evidence="2">APO3</strain>
    </source>
</reference>
<gene>
    <name evidence="2" type="ORF">H257_11718</name>
</gene>
<dbReference type="EMBL" id="KI913148">
    <property type="protein sequence ID" value="ETV73600.1"/>
    <property type="molecule type" value="Genomic_DNA"/>
</dbReference>
<sequence length="948" mass="105268">MAAAATSVVGDVVHCIRHKNVDQDVLHAFIQEIERSTNAKVLALRTLSQQLGLVSDLTESEVSSDTSTRDVREVVPCGQDEHAASSMCEEEVIVFFQFGLPLVQAFHPVLHECESAIHTILSAWASVALKWCGQGSTLELQSVLEPFLVAVCVLDTQSTTSHHTCLKALIDIVAGQSSTCSSVTQVSDRSIELNALLHVVHAKPSVFYTAMHLLMSPDHQLVPTPATMHRWVLLGHVVIQPWFDSVTFVSTPLWSLLVQPPPPRQGVATVVLQMWFLALFLPAAAASIWTESSSAIADVLELLWHAIAACAAVLPRPLVPPSDVTMWDHAQLADAIPIFKPDQVHSAFATYWTHWATKPPIPIPTTLDDPLPTTTFHDSVPRGYGLHQIELWIGSAKSNTTGGAGIRALRVTLHDEFGGVHVLPLRGDAAALHDTFRTTRQVLALDHHEFITCVDVSNYEYHHQQNPRSRRTFVGAIRFTTSKHEYPWIGTPSRLANLDVSVRSSNKQTSDEVLVELTGKFDEDGWLVCLGGSFAQPTTHDDSTGRRPEGTSVVESTSLGLVAYVFRCVYALAPWECVSYFHTNLTSTELFPPATGSTVQALFLQLRHHPRLFAHPTLSSSSSPALVDTSAGLVSWLAVQPSHDTPPSVDSPSSSAAASKWKHDAKTDPVVSWMMQPFYSFARDDMHANMLKVRAHAAALRGSHAKEWWYQRELKVEKEVNRCLHKQMHGQRTQILSFEKERRKWEHEVQRRISKYATDRKLSSEQNLELHGQVEALKLELATSHGQLKALTASSAALEGAVDELRRRTAHTQQLETQVDALTKQVAEWDHFHATEMDRLRQSHVLEMQDLKYTWSTALQKNGARTRASSSSSVGMIPHEPSHEDHRVAELEKTIKQKDHAIQALKAMLERQQSISDDKVNLANTKYDHVKAINVVLQTRMVGGSTRS</sequence>
<accession>W4G1P4</accession>
<name>W4G1P4_APHAT</name>
<dbReference type="GeneID" id="20813714"/>